<feature type="domain" description="DUF4283" evidence="2">
    <location>
        <begin position="2"/>
        <end position="59"/>
    </location>
</feature>
<dbReference type="PANTHER" id="PTHR31286">
    <property type="entry name" value="GLYCINE-RICH CELL WALL STRUCTURAL PROTEIN 1.8-LIKE"/>
    <property type="match status" value="1"/>
</dbReference>
<feature type="region of interest" description="Disordered" evidence="1">
    <location>
        <begin position="277"/>
        <end position="308"/>
    </location>
</feature>
<organism evidence="3 4">
    <name type="scientific">Lithospermum erythrorhizon</name>
    <name type="common">Purple gromwell</name>
    <name type="synonym">Lithospermum officinale var. erythrorhizon</name>
    <dbReference type="NCBI Taxonomy" id="34254"/>
    <lineage>
        <taxon>Eukaryota</taxon>
        <taxon>Viridiplantae</taxon>
        <taxon>Streptophyta</taxon>
        <taxon>Embryophyta</taxon>
        <taxon>Tracheophyta</taxon>
        <taxon>Spermatophyta</taxon>
        <taxon>Magnoliopsida</taxon>
        <taxon>eudicotyledons</taxon>
        <taxon>Gunneridae</taxon>
        <taxon>Pentapetalae</taxon>
        <taxon>asterids</taxon>
        <taxon>lamiids</taxon>
        <taxon>Boraginales</taxon>
        <taxon>Boraginaceae</taxon>
        <taxon>Boraginoideae</taxon>
        <taxon>Lithospermeae</taxon>
        <taxon>Lithospermum</taxon>
    </lineage>
</organism>
<evidence type="ECO:0000313" key="4">
    <source>
        <dbReference type="Proteomes" id="UP001454036"/>
    </source>
</evidence>
<dbReference type="InterPro" id="IPR025558">
    <property type="entry name" value="DUF4283"/>
</dbReference>
<proteinExistence type="predicted"/>
<dbReference type="PANTHER" id="PTHR31286:SF165">
    <property type="entry name" value="DUF4283 DOMAIN-CONTAINING PROTEIN"/>
    <property type="match status" value="1"/>
</dbReference>
<dbReference type="AlphaFoldDB" id="A0AAV3NQU1"/>
<comment type="caution">
    <text evidence="3">The sequence shown here is derived from an EMBL/GenBank/DDBJ whole genome shotgun (WGS) entry which is preliminary data.</text>
</comment>
<reference evidence="3 4" key="1">
    <citation type="submission" date="2024-01" db="EMBL/GenBank/DDBJ databases">
        <title>The complete chloroplast genome sequence of Lithospermum erythrorhizon: insights into the phylogenetic relationship among Boraginaceae species and the maternal lineages of purple gromwells.</title>
        <authorList>
            <person name="Okada T."/>
            <person name="Watanabe K."/>
        </authorList>
    </citation>
    <scope>NUCLEOTIDE SEQUENCE [LARGE SCALE GENOMIC DNA]</scope>
</reference>
<evidence type="ECO:0000259" key="2">
    <source>
        <dbReference type="Pfam" id="PF14111"/>
    </source>
</evidence>
<gene>
    <name evidence="3" type="ORF">LIER_42674</name>
</gene>
<name>A0AAV3NQU1_LITER</name>
<sequence>MEGFVKSHWAELGEVQVHLMGKGLFVFQLESEDAKQGALERGPWSFSRRPLILRSWTVGMALEKPDVDNLPIWVQYPHLPIDLWTPEALSRISSQMGKPLFGDRNTSEQRRLGYARVCVEVKVDSTPFEEIPVKYANGYVHYQKVHYEWVPSKCSKCKVFGHTDQNCQVVQEFVPRKDTGKAMVREEGAATSSGSLQFGAIDQTTLLPTPVGSVCTKPREARPDTPAGRGVLEVPVLQLSPIGEDDGSEGVAQASGSKLEASILQKVSSVIAQLAAESDEQQGVGSVGKNKKNGKGNGRAVVPPPKLA</sequence>
<dbReference type="EMBL" id="BAABME010030522">
    <property type="protein sequence ID" value="GAA0141715.1"/>
    <property type="molecule type" value="Genomic_DNA"/>
</dbReference>
<dbReference type="Pfam" id="PF14111">
    <property type="entry name" value="DUF4283"/>
    <property type="match status" value="1"/>
</dbReference>
<dbReference type="InterPro" id="IPR040256">
    <property type="entry name" value="At4g02000-like"/>
</dbReference>
<evidence type="ECO:0000313" key="3">
    <source>
        <dbReference type="EMBL" id="GAA0141715.1"/>
    </source>
</evidence>
<evidence type="ECO:0000256" key="1">
    <source>
        <dbReference type="SAM" id="MobiDB-lite"/>
    </source>
</evidence>
<accession>A0AAV3NQU1</accession>
<keyword evidence="4" id="KW-1185">Reference proteome</keyword>
<dbReference type="Proteomes" id="UP001454036">
    <property type="component" value="Unassembled WGS sequence"/>
</dbReference>
<protein>
    <recommendedName>
        <fullName evidence="2">DUF4283 domain-containing protein</fullName>
    </recommendedName>
</protein>